<dbReference type="SUPFAM" id="SSF49384">
    <property type="entry name" value="Carbohydrate-binding domain"/>
    <property type="match status" value="1"/>
</dbReference>
<dbReference type="Gene3D" id="2.60.40.680">
    <property type="match status" value="1"/>
</dbReference>
<reference evidence="4" key="1">
    <citation type="submission" date="2016-10" db="EMBL/GenBank/DDBJ databases">
        <authorList>
            <person name="Varghese N."/>
        </authorList>
    </citation>
    <scope>NUCLEOTIDE SEQUENCE [LARGE SCALE GENOMIC DNA]</scope>
    <source>
        <strain evidence="4">CGMCC 1.12284</strain>
    </source>
</reference>
<dbReference type="Proteomes" id="UP000183275">
    <property type="component" value="Unassembled WGS sequence"/>
</dbReference>
<evidence type="ECO:0000259" key="2">
    <source>
        <dbReference type="Pfam" id="PF00963"/>
    </source>
</evidence>
<dbReference type="EMBL" id="FOIS01000002">
    <property type="protein sequence ID" value="SEW02502.1"/>
    <property type="molecule type" value="Genomic_DNA"/>
</dbReference>
<feature type="domain" description="Cohesin" evidence="2">
    <location>
        <begin position="60"/>
        <end position="171"/>
    </location>
</feature>
<evidence type="ECO:0000313" key="4">
    <source>
        <dbReference type="Proteomes" id="UP000183275"/>
    </source>
</evidence>
<accession>A0A1I0NNP3</accession>
<dbReference type="OrthoDB" id="157640at2157"/>
<gene>
    <name evidence="3" type="ORF">SAMN05216285_1898</name>
</gene>
<name>A0A1I0NNP3_9EURY</name>
<dbReference type="eggNOG" id="arCOG06150">
    <property type="taxonomic scope" value="Archaea"/>
</dbReference>
<proteinExistence type="predicted"/>
<dbReference type="STRING" id="1202768.SAMN05216285_1898"/>
<keyword evidence="4" id="KW-1185">Reference proteome</keyword>
<evidence type="ECO:0000256" key="1">
    <source>
        <dbReference type="SAM" id="MobiDB-lite"/>
    </source>
</evidence>
<evidence type="ECO:0000313" key="3">
    <source>
        <dbReference type="EMBL" id="SEW02502.1"/>
    </source>
</evidence>
<dbReference type="InterPro" id="IPR008965">
    <property type="entry name" value="CBM2/CBM3_carb-bd_dom_sf"/>
</dbReference>
<dbReference type="AlphaFoldDB" id="A0A1I0NNP3"/>
<protein>
    <submittedName>
        <fullName evidence="3">Cohesin domain-containing protein</fullName>
    </submittedName>
</protein>
<feature type="region of interest" description="Disordered" evidence="1">
    <location>
        <begin position="194"/>
        <end position="243"/>
    </location>
</feature>
<dbReference type="InterPro" id="IPR002102">
    <property type="entry name" value="Cohesin_dom"/>
</dbReference>
<dbReference type="GO" id="GO:0000272">
    <property type="term" value="P:polysaccharide catabolic process"/>
    <property type="evidence" value="ECO:0007669"/>
    <property type="project" value="InterPro"/>
</dbReference>
<dbReference type="GO" id="GO:0030246">
    <property type="term" value="F:carbohydrate binding"/>
    <property type="evidence" value="ECO:0007669"/>
    <property type="project" value="InterPro"/>
</dbReference>
<feature type="compositionally biased region" description="Acidic residues" evidence="1">
    <location>
        <begin position="209"/>
        <end position="238"/>
    </location>
</feature>
<sequence>MTPPRDDDPRHRRQAASIDIRTALLVTGAAVLLAVSIVGAAGSVAAIDQVAFFSPDRSPVEADPGETVDVDVVLESQGGHGDEGIEAVTLVAQYDPEYVEIVAVERGPWLEGDDTEVRTADAIAHEEGTAVLEQRREPAANGTAGVGTVATLTVRIADDAPAGATTISFAESDVDVTGDWPIAVGDESATVAIDGGDESLDSFDHTDPDELDLDLSESDGETADDESDGTDGSDDDETVPGFTAGPALAAVALGSLWLAVRRDGHSK</sequence>
<dbReference type="Pfam" id="PF00963">
    <property type="entry name" value="Cohesin"/>
    <property type="match status" value="1"/>
</dbReference>
<organism evidence="3 4">
    <name type="scientific">Natrinema salifodinae</name>
    <dbReference type="NCBI Taxonomy" id="1202768"/>
    <lineage>
        <taxon>Archaea</taxon>
        <taxon>Methanobacteriati</taxon>
        <taxon>Methanobacteriota</taxon>
        <taxon>Stenosarchaea group</taxon>
        <taxon>Halobacteria</taxon>
        <taxon>Halobacteriales</taxon>
        <taxon>Natrialbaceae</taxon>
        <taxon>Natrinema</taxon>
    </lineage>
</organism>
<dbReference type="RefSeq" id="WP_049988943.1">
    <property type="nucleotide sequence ID" value="NZ_FOIS01000002.1"/>
</dbReference>